<dbReference type="SUPFAM" id="SSF56112">
    <property type="entry name" value="Protein kinase-like (PK-like)"/>
    <property type="match status" value="1"/>
</dbReference>
<evidence type="ECO:0000313" key="3">
    <source>
        <dbReference type="Proteomes" id="UP000637002"/>
    </source>
</evidence>
<organism evidence="2 3">
    <name type="scientific">Chelatococcus reniformis</name>
    <dbReference type="NCBI Taxonomy" id="1494448"/>
    <lineage>
        <taxon>Bacteria</taxon>
        <taxon>Pseudomonadati</taxon>
        <taxon>Pseudomonadota</taxon>
        <taxon>Alphaproteobacteria</taxon>
        <taxon>Hyphomicrobiales</taxon>
        <taxon>Chelatococcaceae</taxon>
        <taxon>Chelatococcus</taxon>
    </lineage>
</organism>
<gene>
    <name evidence="2" type="ORF">GCM10010994_48720</name>
</gene>
<comment type="caution">
    <text evidence="2">The sequence shown here is derived from an EMBL/GenBank/DDBJ whole genome shotgun (WGS) entry which is preliminary data.</text>
</comment>
<reference evidence="2" key="2">
    <citation type="submission" date="2020-09" db="EMBL/GenBank/DDBJ databases">
        <authorList>
            <person name="Sun Q."/>
            <person name="Zhou Y."/>
        </authorList>
    </citation>
    <scope>NUCLEOTIDE SEQUENCE</scope>
    <source>
        <strain evidence="2">CGMCC 1.12919</strain>
    </source>
</reference>
<dbReference type="Proteomes" id="UP000637002">
    <property type="component" value="Unassembled WGS sequence"/>
</dbReference>
<dbReference type="Gene3D" id="3.90.1200.10">
    <property type="match status" value="1"/>
</dbReference>
<keyword evidence="3" id="KW-1185">Reference proteome</keyword>
<evidence type="ECO:0000313" key="2">
    <source>
        <dbReference type="EMBL" id="GGC85103.1"/>
    </source>
</evidence>
<dbReference type="EMBL" id="BMGG01000009">
    <property type="protein sequence ID" value="GGC85103.1"/>
    <property type="molecule type" value="Genomic_DNA"/>
</dbReference>
<evidence type="ECO:0000259" key="1">
    <source>
        <dbReference type="Pfam" id="PF01636"/>
    </source>
</evidence>
<accession>A0A916URQ6</accession>
<name>A0A916URQ6_9HYPH</name>
<dbReference type="AlphaFoldDB" id="A0A916URQ6"/>
<sequence>MLTEDRFVTPHPAPAPQRLSRALTAARHFAGLDPAVGPAVPAISMPMHMGLDALSCVVTAPGAASAVFAKAFHAGALDPFTFAGAAEAAGRAGAAAVAPRLLEADAQQQVLLFEPAPDGVRMALARDAQKPAVKAAIVAAKKRWHRQPLLTCDLSPFELARDYAARLEPHLAPGSATALPYKGTVPFAGLTEWIGRIGAALSAAGVDRTPLHGENTVSNVLLDPGGAILLVDFDRAVNADPLYDLGALSLDLCRTEEERMELVEMYDGRPDAALLARLKLYAIVDDFLWGCWALLAELNPAMNGPEFFKYASNRFLRASHNLGAFDVALLVGKI</sequence>
<dbReference type="InterPro" id="IPR002575">
    <property type="entry name" value="Aminoglycoside_PTrfase"/>
</dbReference>
<protein>
    <submittedName>
        <fullName evidence="2">Aminoglycoside phosphotransferase</fullName>
    </submittedName>
</protein>
<feature type="domain" description="Aminoglycoside phosphotransferase" evidence="1">
    <location>
        <begin position="92"/>
        <end position="266"/>
    </location>
</feature>
<dbReference type="InterPro" id="IPR011009">
    <property type="entry name" value="Kinase-like_dom_sf"/>
</dbReference>
<proteinExistence type="predicted"/>
<dbReference type="Pfam" id="PF01636">
    <property type="entry name" value="APH"/>
    <property type="match status" value="1"/>
</dbReference>
<reference evidence="2" key="1">
    <citation type="journal article" date="2014" name="Int. J. Syst. Evol. Microbiol.">
        <title>Complete genome sequence of Corynebacterium casei LMG S-19264T (=DSM 44701T), isolated from a smear-ripened cheese.</title>
        <authorList>
            <consortium name="US DOE Joint Genome Institute (JGI-PGF)"/>
            <person name="Walter F."/>
            <person name="Albersmeier A."/>
            <person name="Kalinowski J."/>
            <person name="Ruckert C."/>
        </authorList>
    </citation>
    <scope>NUCLEOTIDE SEQUENCE</scope>
    <source>
        <strain evidence="2">CGMCC 1.12919</strain>
    </source>
</reference>